<protein>
    <submittedName>
        <fullName evidence="2">Uncharacterized protein</fullName>
    </submittedName>
</protein>
<evidence type="ECO:0000313" key="2">
    <source>
        <dbReference type="EMBL" id="GBG81310.1"/>
    </source>
</evidence>
<feature type="compositionally biased region" description="Basic residues" evidence="1">
    <location>
        <begin position="180"/>
        <end position="191"/>
    </location>
</feature>
<comment type="caution">
    <text evidence="2">The sequence shown here is derived from an EMBL/GenBank/DDBJ whole genome shotgun (WGS) entry which is preliminary data.</text>
</comment>
<name>A0A388LG60_CHABU</name>
<feature type="region of interest" description="Disordered" evidence="1">
    <location>
        <begin position="137"/>
        <end position="191"/>
    </location>
</feature>
<gene>
    <name evidence="2" type="ORF">CBR_g31985</name>
</gene>
<dbReference type="Proteomes" id="UP000265515">
    <property type="component" value="Unassembled WGS sequence"/>
</dbReference>
<accession>A0A388LG60</accession>
<keyword evidence="3" id="KW-1185">Reference proteome</keyword>
<feature type="compositionally biased region" description="Low complexity" evidence="1">
    <location>
        <begin position="162"/>
        <end position="178"/>
    </location>
</feature>
<dbReference type="AlphaFoldDB" id="A0A388LG60"/>
<sequence length="191" mass="21226">MRGTISARNMNGAWEGRKDDVEGWKREVDVEGREERETWKERMMEGGAMALEVDVEGREERETWKERMMEGGAMTLECGRMYDDDEDAVGHHDGDLPSLSRDQCMPHCVKGVTPEGRVTLTKGPFLRREVLALSGLDIPPPSAEMLVREVPAPEPNKVETPAAIPSSSGSAEASASSSKRPGKQPKWFKRS</sequence>
<proteinExistence type="predicted"/>
<dbReference type="Gramene" id="GBG81310">
    <property type="protein sequence ID" value="GBG81310"/>
    <property type="gene ID" value="CBR_g31985"/>
</dbReference>
<organism evidence="2 3">
    <name type="scientific">Chara braunii</name>
    <name type="common">Braun's stonewort</name>
    <dbReference type="NCBI Taxonomy" id="69332"/>
    <lineage>
        <taxon>Eukaryota</taxon>
        <taxon>Viridiplantae</taxon>
        <taxon>Streptophyta</taxon>
        <taxon>Charophyceae</taxon>
        <taxon>Charales</taxon>
        <taxon>Characeae</taxon>
        <taxon>Chara</taxon>
    </lineage>
</organism>
<evidence type="ECO:0000256" key="1">
    <source>
        <dbReference type="SAM" id="MobiDB-lite"/>
    </source>
</evidence>
<dbReference type="EMBL" id="BFEA01000371">
    <property type="protein sequence ID" value="GBG81310.1"/>
    <property type="molecule type" value="Genomic_DNA"/>
</dbReference>
<reference evidence="2 3" key="1">
    <citation type="journal article" date="2018" name="Cell">
        <title>The Chara Genome: Secondary Complexity and Implications for Plant Terrestrialization.</title>
        <authorList>
            <person name="Nishiyama T."/>
            <person name="Sakayama H."/>
            <person name="Vries J.D."/>
            <person name="Buschmann H."/>
            <person name="Saint-Marcoux D."/>
            <person name="Ullrich K.K."/>
            <person name="Haas F.B."/>
            <person name="Vanderstraeten L."/>
            <person name="Becker D."/>
            <person name="Lang D."/>
            <person name="Vosolsobe S."/>
            <person name="Rombauts S."/>
            <person name="Wilhelmsson P.K.I."/>
            <person name="Janitza P."/>
            <person name="Kern R."/>
            <person name="Heyl A."/>
            <person name="Rumpler F."/>
            <person name="Villalobos L.I.A.C."/>
            <person name="Clay J.M."/>
            <person name="Skokan R."/>
            <person name="Toyoda A."/>
            <person name="Suzuki Y."/>
            <person name="Kagoshima H."/>
            <person name="Schijlen E."/>
            <person name="Tajeshwar N."/>
            <person name="Catarino B."/>
            <person name="Hetherington A.J."/>
            <person name="Saltykova A."/>
            <person name="Bonnot C."/>
            <person name="Breuninger H."/>
            <person name="Symeonidi A."/>
            <person name="Radhakrishnan G.V."/>
            <person name="Van Nieuwerburgh F."/>
            <person name="Deforce D."/>
            <person name="Chang C."/>
            <person name="Karol K.G."/>
            <person name="Hedrich R."/>
            <person name="Ulvskov P."/>
            <person name="Glockner G."/>
            <person name="Delwiche C.F."/>
            <person name="Petrasek J."/>
            <person name="Van de Peer Y."/>
            <person name="Friml J."/>
            <person name="Beilby M."/>
            <person name="Dolan L."/>
            <person name="Kohara Y."/>
            <person name="Sugano S."/>
            <person name="Fujiyama A."/>
            <person name="Delaux P.-M."/>
            <person name="Quint M."/>
            <person name="TheiBen G."/>
            <person name="Hagemann M."/>
            <person name="Harholt J."/>
            <person name="Dunand C."/>
            <person name="Zachgo S."/>
            <person name="Langdale J."/>
            <person name="Maumus F."/>
            <person name="Straeten D.V.D."/>
            <person name="Gould S.B."/>
            <person name="Rensing S.A."/>
        </authorList>
    </citation>
    <scope>NUCLEOTIDE SEQUENCE [LARGE SCALE GENOMIC DNA]</scope>
    <source>
        <strain evidence="2 3">S276</strain>
    </source>
</reference>
<evidence type="ECO:0000313" key="3">
    <source>
        <dbReference type="Proteomes" id="UP000265515"/>
    </source>
</evidence>